<evidence type="ECO:0008006" key="4">
    <source>
        <dbReference type="Google" id="ProtNLM"/>
    </source>
</evidence>
<protein>
    <recommendedName>
        <fullName evidence="4">RNase H type-1 domain-containing protein</fullName>
    </recommendedName>
</protein>
<keyword evidence="3" id="KW-1185">Reference proteome</keyword>
<comment type="caution">
    <text evidence="2">The sequence shown here is derived from an EMBL/GenBank/DDBJ whole genome shotgun (WGS) entry which is preliminary data.</text>
</comment>
<proteinExistence type="predicted"/>
<sequence>MTTHVYLVRFMCLCVQRYRGWGGFFCGFRSKNLTSSMHEALLSRLTLALYHYARHSFISHLPVWKENRMKNARNKEVKHSELFLACDHLTTEQGMVVYWKKVKGHSRTLGPEKDGNDDADRPPDLELKVEPHGVSKKNGFLPLRPMPSVPSLRDRRGSGVKTPKLWGDSPPWKYTQ</sequence>
<dbReference type="EMBL" id="JAHRIN010020904">
    <property type="protein sequence ID" value="MEQ2198842.1"/>
    <property type="molecule type" value="Genomic_DNA"/>
</dbReference>
<evidence type="ECO:0000256" key="1">
    <source>
        <dbReference type="SAM" id="MobiDB-lite"/>
    </source>
</evidence>
<dbReference type="Proteomes" id="UP001434883">
    <property type="component" value="Unassembled WGS sequence"/>
</dbReference>
<name>A0ABV0QSN1_9TELE</name>
<dbReference type="SUPFAM" id="SSF53098">
    <property type="entry name" value="Ribonuclease H-like"/>
    <property type="match status" value="1"/>
</dbReference>
<gene>
    <name evidence="2" type="ORF">XENOCAPTIV_019346</name>
</gene>
<dbReference type="Gene3D" id="3.30.420.10">
    <property type="entry name" value="Ribonuclease H-like superfamily/Ribonuclease H"/>
    <property type="match status" value="1"/>
</dbReference>
<dbReference type="InterPro" id="IPR036397">
    <property type="entry name" value="RNaseH_sf"/>
</dbReference>
<dbReference type="InterPro" id="IPR012337">
    <property type="entry name" value="RNaseH-like_sf"/>
</dbReference>
<reference evidence="2 3" key="1">
    <citation type="submission" date="2021-06" db="EMBL/GenBank/DDBJ databases">
        <authorList>
            <person name="Palmer J.M."/>
        </authorList>
    </citation>
    <scope>NUCLEOTIDE SEQUENCE [LARGE SCALE GENOMIC DNA]</scope>
    <source>
        <strain evidence="2 3">XC_2019</strain>
        <tissue evidence="2">Muscle</tissue>
    </source>
</reference>
<feature type="compositionally biased region" description="Basic and acidic residues" evidence="1">
    <location>
        <begin position="110"/>
        <end position="133"/>
    </location>
</feature>
<feature type="region of interest" description="Disordered" evidence="1">
    <location>
        <begin position="108"/>
        <end position="176"/>
    </location>
</feature>
<evidence type="ECO:0000313" key="3">
    <source>
        <dbReference type="Proteomes" id="UP001434883"/>
    </source>
</evidence>
<evidence type="ECO:0000313" key="2">
    <source>
        <dbReference type="EMBL" id="MEQ2198842.1"/>
    </source>
</evidence>
<accession>A0ABV0QSN1</accession>
<organism evidence="2 3">
    <name type="scientific">Xenoophorus captivus</name>
    <dbReference type="NCBI Taxonomy" id="1517983"/>
    <lineage>
        <taxon>Eukaryota</taxon>
        <taxon>Metazoa</taxon>
        <taxon>Chordata</taxon>
        <taxon>Craniata</taxon>
        <taxon>Vertebrata</taxon>
        <taxon>Euteleostomi</taxon>
        <taxon>Actinopterygii</taxon>
        <taxon>Neopterygii</taxon>
        <taxon>Teleostei</taxon>
        <taxon>Neoteleostei</taxon>
        <taxon>Acanthomorphata</taxon>
        <taxon>Ovalentaria</taxon>
        <taxon>Atherinomorphae</taxon>
        <taxon>Cyprinodontiformes</taxon>
        <taxon>Goodeidae</taxon>
        <taxon>Xenoophorus</taxon>
    </lineage>
</organism>